<dbReference type="RefSeq" id="WP_170143844.1">
    <property type="nucleotide sequence ID" value="NZ_AP018786.1"/>
</dbReference>
<protein>
    <recommendedName>
        <fullName evidence="1">DUF1266 domain-containing protein</fullName>
    </recommendedName>
</protein>
<keyword evidence="3" id="KW-1185">Reference proteome</keyword>
<gene>
    <name evidence="2" type="ORF">SUTMEG_11780</name>
</gene>
<evidence type="ECO:0000313" key="2">
    <source>
        <dbReference type="EMBL" id="BBF23287.1"/>
    </source>
</evidence>
<dbReference type="AlphaFoldDB" id="A0A2Z6IC99"/>
<evidence type="ECO:0000259" key="1">
    <source>
        <dbReference type="Pfam" id="PF06889"/>
    </source>
</evidence>
<accession>A0A2Z6IC99</accession>
<proteinExistence type="predicted"/>
<reference evidence="2 3" key="1">
    <citation type="journal article" date="2018" name="Int. J. Syst. Evol. Microbiol.">
        <title>Mesosutterella multiformis gen. nov., sp. nov., a member of the family Sutterellaceae and Sutterella megalosphaeroides sp. nov., isolated from human faeces.</title>
        <authorList>
            <person name="Sakamoto M."/>
            <person name="Ikeyama N."/>
            <person name="Kunihiro T."/>
            <person name="Iino T."/>
            <person name="Yuki M."/>
            <person name="Ohkuma M."/>
        </authorList>
    </citation>
    <scope>NUCLEOTIDE SEQUENCE [LARGE SCALE GENOMIC DNA]</scope>
    <source>
        <strain evidence="2 3">6FBBBH3</strain>
    </source>
</reference>
<dbReference type="KEGG" id="sutt:SUTMEG_11780"/>
<feature type="domain" description="DUF1266" evidence="1">
    <location>
        <begin position="181"/>
        <end position="350"/>
    </location>
</feature>
<dbReference type="Pfam" id="PF06889">
    <property type="entry name" value="DUF1266"/>
    <property type="match status" value="1"/>
</dbReference>
<evidence type="ECO:0000313" key="3">
    <source>
        <dbReference type="Proteomes" id="UP000271003"/>
    </source>
</evidence>
<organism evidence="2 3">
    <name type="scientific">Sutterella megalosphaeroides</name>
    <dbReference type="NCBI Taxonomy" id="2494234"/>
    <lineage>
        <taxon>Bacteria</taxon>
        <taxon>Pseudomonadati</taxon>
        <taxon>Pseudomonadota</taxon>
        <taxon>Betaproteobacteria</taxon>
        <taxon>Burkholderiales</taxon>
        <taxon>Sutterellaceae</taxon>
        <taxon>Sutterella</taxon>
    </lineage>
</organism>
<dbReference type="InterPro" id="IPR009677">
    <property type="entry name" value="DUF1266"/>
</dbReference>
<dbReference type="EMBL" id="AP018786">
    <property type="protein sequence ID" value="BBF23287.1"/>
    <property type="molecule type" value="Genomic_DNA"/>
</dbReference>
<sequence length="356" mass="39664">MTDKSTEDMLREQAQAVLKVQEEALKTQMKLMESLYGNNPEMLAMMKAQIQQSLANQSALVEQAQTAAFEAVAAAQRGEGFDPQALVSTLQQNAQSMGYALPVKTDADREEGYAQALNFIGQLQTSFTEPPARSVPRGSREARVFGYLLGGIVGTLNGHELEQLDPEAHEPFYEEQVRSILSDYWGIETAEELEERLVDLLEEGGMSVQYGYYGETENFDEIASELDPEDVEGETERWKFARYARTIRTPEAMRAWDIGRAASLVRWGHFVGMLDEETAESILEACAEEACARFEGWRDFAASYLFGGLFWRLNAGEDEAADWLENAGGACAELLDTEDDAGGEWQRNAWVASLTD</sequence>
<dbReference type="Proteomes" id="UP000271003">
    <property type="component" value="Chromosome"/>
</dbReference>
<name>A0A2Z6IC99_9BURK</name>